<reference evidence="1 2" key="1">
    <citation type="submission" date="2019-05" db="EMBL/GenBank/DDBJ databases">
        <title>Emergence of the Ug99 lineage of the wheat stem rust pathogen through somatic hybridization.</title>
        <authorList>
            <person name="Li F."/>
            <person name="Upadhyaya N.M."/>
            <person name="Sperschneider J."/>
            <person name="Matny O."/>
            <person name="Nguyen-Phuc H."/>
            <person name="Mago R."/>
            <person name="Raley C."/>
            <person name="Miller M.E."/>
            <person name="Silverstein K.A.T."/>
            <person name="Henningsen E."/>
            <person name="Hirsch C.D."/>
            <person name="Visser B."/>
            <person name="Pretorius Z.A."/>
            <person name="Steffenson B.J."/>
            <person name="Schwessinger B."/>
            <person name="Dodds P.N."/>
            <person name="Figueroa M."/>
        </authorList>
    </citation>
    <scope>NUCLEOTIDE SEQUENCE [LARGE SCALE GENOMIC DNA]</scope>
    <source>
        <strain evidence="1">21-0</strain>
    </source>
</reference>
<evidence type="ECO:0000313" key="2">
    <source>
        <dbReference type="Proteomes" id="UP000324748"/>
    </source>
</evidence>
<sequence length="142" mass="15593">MRVLLSFQLDHWALFQGVLRVLQGLTSVQQQLVMSLSSEMSAGWGEIGQWKLLQEVLVQNRSLIVPDRSNKTTTPMAYILVDHNGWEEELHLSSSSLNCDNGTPHALPSPDISGQISPAGANKRARYLPVGPPGLKHAWAGL</sequence>
<dbReference type="AlphaFoldDB" id="A0A5B0NTY1"/>
<dbReference type="EMBL" id="VSWC01000080">
    <property type="protein sequence ID" value="KAA1092767.1"/>
    <property type="molecule type" value="Genomic_DNA"/>
</dbReference>
<comment type="caution">
    <text evidence="1">The sequence shown here is derived from an EMBL/GenBank/DDBJ whole genome shotgun (WGS) entry which is preliminary data.</text>
</comment>
<evidence type="ECO:0000313" key="1">
    <source>
        <dbReference type="EMBL" id="KAA1092767.1"/>
    </source>
</evidence>
<protein>
    <submittedName>
        <fullName evidence="1">Uncharacterized protein</fullName>
    </submittedName>
</protein>
<keyword evidence="2" id="KW-1185">Reference proteome</keyword>
<dbReference type="Proteomes" id="UP000324748">
    <property type="component" value="Unassembled WGS sequence"/>
</dbReference>
<name>A0A5B0NTY1_PUCGR</name>
<gene>
    <name evidence="1" type="ORF">PGT21_013588</name>
</gene>
<organism evidence="1 2">
    <name type="scientific">Puccinia graminis f. sp. tritici</name>
    <dbReference type="NCBI Taxonomy" id="56615"/>
    <lineage>
        <taxon>Eukaryota</taxon>
        <taxon>Fungi</taxon>
        <taxon>Dikarya</taxon>
        <taxon>Basidiomycota</taxon>
        <taxon>Pucciniomycotina</taxon>
        <taxon>Pucciniomycetes</taxon>
        <taxon>Pucciniales</taxon>
        <taxon>Pucciniaceae</taxon>
        <taxon>Puccinia</taxon>
    </lineage>
</organism>
<proteinExistence type="predicted"/>
<accession>A0A5B0NTY1</accession>